<gene>
    <name evidence="2" type="ORF">Salat_1741200</name>
</gene>
<dbReference type="AlphaFoldDB" id="A0AAE1Y8U5"/>
<evidence type="ECO:0000313" key="3">
    <source>
        <dbReference type="Proteomes" id="UP001293254"/>
    </source>
</evidence>
<feature type="coiled-coil region" evidence="1">
    <location>
        <begin position="59"/>
        <end position="100"/>
    </location>
</feature>
<keyword evidence="1" id="KW-0175">Coiled coil</keyword>
<reference evidence="2" key="1">
    <citation type="submission" date="2020-06" db="EMBL/GenBank/DDBJ databases">
        <authorList>
            <person name="Li T."/>
            <person name="Hu X."/>
            <person name="Zhang T."/>
            <person name="Song X."/>
            <person name="Zhang H."/>
            <person name="Dai N."/>
            <person name="Sheng W."/>
            <person name="Hou X."/>
            <person name="Wei L."/>
        </authorList>
    </citation>
    <scope>NUCLEOTIDE SEQUENCE</scope>
    <source>
        <strain evidence="2">3651</strain>
        <tissue evidence="2">Leaf</tissue>
    </source>
</reference>
<reference evidence="2" key="2">
    <citation type="journal article" date="2024" name="Plant">
        <title>Genomic evolution and insights into agronomic trait innovations of Sesamum species.</title>
        <authorList>
            <person name="Miao H."/>
            <person name="Wang L."/>
            <person name="Qu L."/>
            <person name="Liu H."/>
            <person name="Sun Y."/>
            <person name="Le M."/>
            <person name="Wang Q."/>
            <person name="Wei S."/>
            <person name="Zheng Y."/>
            <person name="Lin W."/>
            <person name="Duan Y."/>
            <person name="Cao H."/>
            <person name="Xiong S."/>
            <person name="Wang X."/>
            <person name="Wei L."/>
            <person name="Li C."/>
            <person name="Ma Q."/>
            <person name="Ju M."/>
            <person name="Zhao R."/>
            <person name="Li G."/>
            <person name="Mu C."/>
            <person name="Tian Q."/>
            <person name="Mei H."/>
            <person name="Zhang T."/>
            <person name="Gao T."/>
            <person name="Zhang H."/>
        </authorList>
    </citation>
    <scope>NUCLEOTIDE SEQUENCE</scope>
    <source>
        <strain evidence="2">3651</strain>
    </source>
</reference>
<evidence type="ECO:0000313" key="2">
    <source>
        <dbReference type="EMBL" id="KAK4425472.1"/>
    </source>
</evidence>
<comment type="caution">
    <text evidence="2">The sequence shown here is derived from an EMBL/GenBank/DDBJ whole genome shotgun (WGS) entry which is preliminary data.</text>
</comment>
<sequence length="191" mass="21352">MEGEKLNPDWAISARSSVLRTHVGQDSFELYKACYLERDQASTFGQNLCLKCLMFRYDKAVAKQKIHELQEDLDHVRGKEKEALEAKAAAETRVIALEAQLSVTLEEGKMKVADALESGRTEGFSTCLLARKTEGITKGREAFLQSEDYKKSISRARLQGAHDFLKAPAFKLAVDLQSAQFLNDGFDKCIS</sequence>
<dbReference type="EMBL" id="JACGWO010000006">
    <property type="protein sequence ID" value="KAK4425472.1"/>
    <property type="molecule type" value="Genomic_DNA"/>
</dbReference>
<name>A0AAE1Y8U5_9LAMI</name>
<organism evidence="2 3">
    <name type="scientific">Sesamum alatum</name>
    <dbReference type="NCBI Taxonomy" id="300844"/>
    <lineage>
        <taxon>Eukaryota</taxon>
        <taxon>Viridiplantae</taxon>
        <taxon>Streptophyta</taxon>
        <taxon>Embryophyta</taxon>
        <taxon>Tracheophyta</taxon>
        <taxon>Spermatophyta</taxon>
        <taxon>Magnoliopsida</taxon>
        <taxon>eudicotyledons</taxon>
        <taxon>Gunneridae</taxon>
        <taxon>Pentapetalae</taxon>
        <taxon>asterids</taxon>
        <taxon>lamiids</taxon>
        <taxon>Lamiales</taxon>
        <taxon>Pedaliaceae</taxon>
        <taxon>Sesamum</taxon>
    </lineage>
</organism>
<keyword evidence="3" id="KW-1185">Reference proteome</keyword>
<dbReference type="Proteomes" id="UP001293254">
    <property type="component" value="Unassembled WGS sequence"/>
</dbReference>
<evidence type="ECO:0000256" key="1">
    <source>
        <dbReference type="SAM" id="Coils"/>
    </source>
</evidence>
<proteinExistence type="predicted"/>
<protein>
    <submittedName>
        <fullName evidence="2">Uncharacterized protein</fullName>
    </submittedName>
</protein>
<accession>A0AAE1Y8U5</accession>